<dbReference type="Pfam" id="PF08868">
    <property type="entry name" value="YugN"/>
    <property type="match status" value="1"/>
</dbReference>
<proteinExistence type="predicted"/>
<evidence type="ECO:0000313" key="2">
    <source>
        <dbReference type="Proteomes" id="UP000448943"/>
    </source>
</evidence>
<dbReference type="InterPro" id="IPR014967">
    <property type="entry name" value="Uncharacterised_YugN-like"/>
</dbReference>
<comment type="caution">
    <text evidence="1">The sequence shown here is derived from an EMBL/GenBank/DDBJ whole genome shotgun (WGS) entry which is preliminary data.</text>
</comment>
<dbReference type="RefSeq" id="WP_160647492.1">
    <property type="nucleotide sequence ID" value="NZ_SIJB01000036.1"/>
</dbReference>
<evidence type="ECO:0008006" key="3">
    <source>
        <dbReference type="Google" id="ProtNLM"/>
    </source>
</evidence>
<dbReference type="OrthoDB" id="2679642at2"/>
<accession>A0A6N9Q736</accession>
<organism evidence="1 2">
    <name type="scientific">Chengkuizengella marina</name>
    <dbReference type="NCBI Taxonomy" id="2507566"/>
    <lineage>
        <taxon>Bacteria</taxon>
        <taxon>Bacillati</taxon>
        <taxon>Bacillota</taxon>
        <taxon>Bacilli</taxon>
        <taxon>Bacillales</taxon>
        <taxon>Paenibacillaceae</taxon>
        <taxon>Chengkuizengella</taxon>
    </lineage>
</organism>
<gene>
    <name evidence="1" type="ORF">ERL59_17130</name>
</gene>
<reference evidence="1 2" key="1">
    <citation type="submission" date="2019-01" db="EMBL/GenBank/DDBJ databases">
        <title>Chengkuizengella sp. nov., isolated from deep-sea sediment of East Pacific Ocean.</title>
        <authorList>
            <person name="Yang J."/>
            <person name="Lai Q."/>
            <person name="Shao Z."/>
        </authorList>
    </citation>
    <scope>NUCLEOTIDE SEQUENCE [LARGE SCALE GENOMIC DNA]</scope>
    <source>
        <strain evidence="1 2">YPA3-1-1</strain>
    </source>
</reference>
<sequence>MILDKTKLQGVQSELKYMDEITSGLGFVRGQWEYYRATYDFRIQDEKNDVYFLRINCRVIDGKMESPYAVLTPEDIYIGIESFPHGLDYSVEIPESVLKIANDKMSELEKLLS</sequence>
<protein>
    <recommendedName>
        <fullName evidence="3">YugN-like family protein</fullName>
    </recommendedName>
</protein>
<dbReference type="Gene3D" id="3.30.310.100">
    <property type="entry name" value="YugN-like"/>
    <property type="match status" value="1"/>
</dbReference>
<dbReference type="Proteomes" id="UP000448943">
    <property type="component" value="Unassembled WGS sequence"/>
</dbReference>
<name>A0A6N9Q736_9BACL</name>
<dbReference type="SUPFAM" id="SSF160755">
    <property type="entry name" value="YugN-like"/>
    <property type="match status" value="1"/>
</dbReference>
<dbReference type="InterPro" id="IPR036491">
    <property type="entry name" value="YugN-like_sf"/>
</dbReference>
<evidence type="ECO:0000313" key="1">
    <source>
        <dbReference type="EMBL" id="NBI30676.1"/>
    </source>
</evidence>
<dbReference type="EMBL" id="SIJB01000036">
    <property type="protein sequence ID" value="NBI30676.1"/>
    <property type="molecule type" value="Genomic_DNA"/>
</dbReference>
<dbReference type="AlphaFoldDB" id="A0A6N9Q736"/>
<keyword evidence="2" id="KW-1185">Reference proteome</keyword>